<reference evidence="3" key="1">
    <citation type="submission" date="2025-08" db="UniProtKB">
        <authorList>
            <consortium name="RefSeq"/>
        </authorList>
    </citation>
    <scope>IDENTIFICATION</scope>
</reference>
<name>A0A1S3DMM7_DIACI</name>
<dbReference type="AlphaFoldDB" id="A0A1S3DMM7"/>
<protein>
    <submittedName>
        <fullName evidence="3">Uncharacterized protein LOC103521243</fullName>
    </submittedName>
</protein>
<feature type="compositionally biased region" description="Basic and acidic residues" evidence="1">
    <location>
        <begin position="60"/>
        <end position="71"/>
    </location>
</feature>
<feature type="compositionally biased region" description="Basic and acidic residues" evidence="1">
    <location>
        <begin position="105"/>
        <end position="115"/>
    </location>
</feature>
<evidence type="ECO:0000313" key="2">
    <source>
        <dbReference type="Proteomes" id="UP000079169"/>
    </source>
</evidence>
<dbReference type="KEGG" id="dci:103521243"/>
<dbReference type="PaxDb" id="121845-A0A1S3DMM7"/>
<evidence type="ECO:0000256" key="1">
    <source>
        <dbReference type="SAM" id="MobiDB-lite"/>
    </source>
</evidence>
<feature type="region of interest" description="Disordered" evidence="1">
    <location>
        <begin position="1"/>
        <end position="116"/>
    </location>
</feature>
<dbReference type="Proteomes" id="UP000079169">
    <property type="component" value="Unplaced"/>
</dbReference>
<feature type="compositionally biased region" description="Basic and acidic residues" evidence="1">
    <location>
        <begin position="31"/>
        <end position="51"/>
    </location>
</feature>
<feature type="region of interest" description="Disordered" evidence="1">
    <location>
        <begin position="207"/>
        <end position="233"/>
    </location>
</feature>
<proteinExistence type="predicted"/>
<accession>A0A1S3DMM7</accession>
<keyword evidence="2" id="KW-1185">Reference proteome</keyword>
<sequence>MIKIQRFLAGLDPQRNTSRRKTLAKPSRCTNEIKQRRRNESKQNKKPDQSKSKKRYTLTSKDKGGTSRDGKQQPNENAENPYRGGETSKRTSKPPSSRLKKKSRPEKQKGKDKMLELNSLLGSSKELKELFMTLQMQPSSDTELDEITSVHGVSIASGSTVSKPLKRSPCVFEHMISTRSHLSKRPNTNRISQNRWSEKYPFTVTHMTEPKSSRISHSSRQERSELRPTRRNFNSNLTMTPRCFCEYCMDIATTRPAHCKFLMNGTPRLLSRRYESVTPTSKVSTRRYQRKYYARRNNLGIKVSGTTWGSKNSLRT</sequence>
<feature type="compositionally biased region" description="Basic and acidic residues" evidence="1">
    <location>
        <begin position="219"/>
        <end position="228"/>
    </location>
</feature>
<gene>
    <name evidence="3" type="primary">LOC103521243</name>
</gene>
<evidence type="ECO:0000313" key="3">
    <source>
        <dbReference type="RefSeq" id="XP_008484574.1"/>
    </source>
</evidence>
<dbReference type="GeneID" id="103521243"/>
<organism evidence="2 3">
    <name type="scientific">Diaphorina citri</name>
    <name type="common">Asian citrus psyllid</name>
    <dbReference type="NCBI Taxonomy" id="121845"/>
    <lineage>
        <taxon>Eukaryota</taxon>
        <taxon>Metazoa</taxon>
        <taxon>Ecdysozoa</taxon>
        <taxon>Arthropoda</taxon>
        <taxon>Hexapoda</taxon>
        <taxon>Insecta</taxon>
        <taxon>Pterygota</taxon>
        <taxon>Neoptera</taxon>
        <taxon>Paraneoptera</taxon>
        <taxon>Hemiptera</taxon>
        <taxon>Sternorrhyncha</taxon>
        <taxon>Psylloidea</taxon>
        <taxon>Psyllidae</taxon>
        <taxon>Diaphorininae</taxon>
        <taxon>Diaphorina</taxon>
    </lineage>
</organism>
<dbReference type="RefSeq" id="XP_008484574.1">
    <property type="nucleotide sequence ID" value="XM_008486352.3"/>
</dbReference>